<accession>A0ABR1YQ73</accession>
<proteinExistence type="predicted"/>
<keyword evidence="3" id="KW-1185">Reference proteome</keyword>
<reference evidence="2 3" key="1">
    <citation type="submission" date="2024-04" db="EMBL/GenBank/DDBJ databases">
        <title>Phyllosticta paracitricarpa is synonymous to the EU quarantine fungus P. citricarpa based on phylogenomic analyses.</title>
        <authorList>
            <consortium name="Lawrence Berkeley National Laboratory"/>
            <person name="Van Ingen-Buijs V.A."/>
            <person name="Van Westerhoven A.C."/>
            <person name="Haridas S."/>
            <person name="Skiadas P."/>
            <person name="Martin F."/>
            <person name="Groenewald J.Z."/>
            <person name="Crous P.W."/>
            <person name="Seidl M.F."/>
        </authorList>
    </citation>
    <scope>NUCLEOTIDE SEQUENCE [LARGE SCALE GENOMIC DNA]</scope>
    <source>
        <strain evidence="2 3">CBS 123374</strain>
    </source>
</reference>
<sequence length="455" mass="52999">MKSSVSEAHGVKPIKLACRRLGEEGNLLVVSLPLDNEPEKIVEVMYETSPEARRAMVVAVPEEAKKRFSTYSLEIAAAAGRLFFEYYDLSRQKKEKIAELRLKERRRFREKRQRMAETAGIVQKPQPEPQIKPQTIGFMDLNYDCRRLIYDALFPDDSIGVWARQPDKPMWDESKTIRYRYPALKVLQLSKTINREASEVYYGKNFLFIGHRASWVVLDSFLSTIRPQNYQFLRHLTIALPQDEYIPRTLEEDRELFCLERVERVTNLTVSDRIWYSKVSDIWEDKRKRDDNAPQVALGDACEKLAKLPNLCAIDLVYPTTPIYYPASLQDLYALRDLQHELPQLRFRIVVLHSTKKEYNSKQWLYYEAWDDGEETSLLNMACNIGGCKDEMDPKCRLAWALDDTPQKWEVHEGSLQTVLGMNKGHGEGPEEEDWDGVSWADPSKQWDFDDSLGW</sequence>
<dbReference type="EMBL" id="JBBWRZ010000005">
    <property type="protein sequence ID" value="KAK8235464.1"/>
    <property type="molecule type" value="Genomic_DNA"/>
</dbReference>
<organism evidence="2 3">
    <name type="scientific">Phyllosticta capitalensis</name>
    <dbReference type="NCBI Taxonomy" id="121624"/>
    <lineage>
        <taxon>Eukaryota</taxon>
        <taxon>Fungi</taxon>
        <taxon>Dikarya</taxon>
        <taxon>Ascomycota</taxon>
        <taxon>Pezizomycotina</taxon>
        <taxon>Dothideomycetes</taxon>
        <taxon>Dothideomycetes incertae sedis</taxon>
        <taxon>Botryosphaeriales</taxon>
        <taxon>Phyllostictaceae</taxon>
        <taxon>Phyllosticta</taxon>
    </lineage>
</organism>
<evidence type="ECO:0000313" key="2">
    <source>
        <dbReference type="EMBL" id="KAK8235464.1"/>
    </source>
</evidence>
<feature type="region of interest" description="Disordered" evidence="1">
    <location>
        <begin position="422"/>
        <end position="444"/>
    </location>
</feature>
<evidence type="ECO:0000313" key="3">
    <source>
        <dbReference type="Proteomes" id="UP001492380"/>
    </source>
</evidence>
<name>A0ABR1YQ73_9PEZI</name>
<protein>
    <submittedName>
        <fullName evidence="2">Uncharacterized protein</fullName>
    </submittedName>
</protein>
<dbReference type="Proteomes" id="UP001492380">
    <property type="component" value="Unassembled WGS sequence"/>
</dbReference>
<comment type="caution">
    <text evidence="2">The sequence shown here is derived from an EMBL/GenBank/DDBJ whole genome shotgun (WGS) entry which is preliminary data.</text>
</comment>
<gene>
    <name evidence="2" type="ORF">HDK90DRAFT_552039</name>
</gene>
<evidence type="ECO:0000256" key="1">
    <source>
        <dbReference type="SAM" id="MobiDB-lite"/>
    </source>
</evidence>